<dbReference type="InterPro" id="IPR029787">
    <property type="entry name" value="Nucleotide_cyclase"/>
</dbReference>
<dbReference type="SMART" id="SM00267">
    <property type="entry name" value="GGDEF"/>
    <property type="match status" value="1"/>
</dbReference>
<feature type="domain" description="GGDEF" evidence="4">
    <location>
        <begin position="145"/>
        <end position="275"/>
    </location>
</feature>
<evidence type="ECO:0000259" key="4">
    <source>
        <dbReference type="PROSITE" id="PS50887"/>
    </source>
</evidence>
<keyword evidence="3" id="KW-1133">Transmembrane helix</keyword>
<dbReference type="PROSITE" id="PS50887">
    <property type="entry name" value="GGDEF"/>
    <property type="match status" value="1"/>
</dbReference>
<comment type="caution">
    <text evidence="5">The sequence shown here is derived from an EMBL/GenBank/DDBJ whole genome shotgun (WGS) entry which is preliminary data.</text>
</comment>
<evidence type="ECO:0000256" key="1">
    <source>
        <dbReference type="ARBA" id="ARBA00012528"/>
    </source>
</evidence>
<comment type="catalytic activity">
    <reaction evidence="2">
        <text>2 GTP = 3',3'-c-di-GMP + 2 diphosphate</text>
        <dbReference type="Rhea" id="RHEA:24898"/>
        <dbReference type="ChEBI" id="CHEBI:33019"/>
        <dbReference type="ChEBI" id="CHEBI:37565"/>
        <dbReference type="ChEBI" id="CHEBI:58805"/>
        <dbReference type="EC" id="2.7.7.65"/>
    </reaction>
</comment>
<dbReference type="EMBL" id="JBELOE010000076">
    <property type="protein sequence ID" value="MER2490936.1"/>
    <property type="molecule type" value="Genomic_DNA"/>
</dbReference>
<dbReference type="EC" id="2.7.7.65" evidence="1"/>
<evidence type="ECO:0000313" key="6">
    <source>
        <dbReference type="Proteomes" id="UP001467690"/>
    </source>
</evidence>
<dbReference type="SUPFAM" id="SSF55073">
    <property type="entry name" value="Nucleotide cyclase"/>
    <property type="match status" value="1"/>
</dbReference>
<dbReference type="Proteomes" id="UP001467690">
    <property type="component" value="Unassembled WGS sequence"/>
</dbReference>
<evidence type="ECO:0000256" key="2">
    <source>
        <dbReference type="ARBA" id="ARBA00034247"/>
    </source>
</evidence>
<keyword evidence="3" id="KW-0812">Transmembrane</keyword>
<organism evidence="5 6">
    <name type="scientific">Catenovulum sediminis</name>
    <dbReference type="NCBI Taxonomy" id="1740262"/>
    <lineage>
        <taxon>Bacteria</taxon>
        <taxon>Pseudomonadati</taxon>
        <taxon>Pseudomonadota</taxon>
        <taxon>Gammaproteobacteria</taxon>
        <taxon>Alteromonadales</taxon>
        <taxon>Alteromonadaceae</taxon>
        <taxon>Catenovulum</taxon>
    </lineage>
</organism>
<feature type="transmembrane region" description="Helical" evidence="3">
    <location>
        <begin position="74"/>
        <end position="95"/>
    </location>
</feature>
<feature type="transmembrane region" description="Helical" evidence="3">
    <location>
        <begin position="42"/>
        <end position="62"/>
    </location>
</feature>
<name>A0ABV1RDD2_9ALTE</name>
<dbReference type="CDD" id="cd01949">
    <property type="entry name" value="GGDEF"/>
    <property type="match status" value="1"/>
</dbReference>
<sequence length="275" mass="31980">MNGQLKAIETLDWLDVVGEGGIILMTSVWIFFIFASRPPGRVTTLLIVGLCCFLISGLLDLLDEFVSYPNDKFWLYWVESLPAFFGMFLMTWALYQWHQEQFKLNQQLCRREAFYREHSQIDFVTQLYRADYMRTLLTLNQSQNIPYSLAMLDIDNFAAFNRRYNTNDGDRLLREVAEITVMNLRQNDLACRYAGDRFILFFPQTHLCDAKLVVQQITQAISHLAFKPQKTGKAVYHDVSYALAEIKQNTDAENAIAQVNQKLEQQKMIRQAQAC</sequence>
<keyword evidence="5" id="KW-0808">Transferase</keyword>
<keyword evidence="5" id="KW-0548">Nucleotidyltransferase</keyword>
<dbReference type="Gene3D" id="3.30.70.270">
    <property type="match status" value="1"/>
</dbReference>
<protein>
    <recommendedName>
        <fullName evidence="1">diguanylate cyclase</fullName>
        <ecNumber evidence="1">2.7.7.65</ecNumber>
    </recommendedName>
</protein>
<feature type="transmembrane region" description="Helical" evidence="3">
    <location>
        <begin position="16"/>
        <end position="35"/>
    </location>
</feature>
<proteinExistence type="predicted"/>
<dbReference type="RefSeq" id="WP_350400728.1">
    <property type="nucleotide sequence ID" value="NZ_JBELOE010000076.1"/>
</dbReference>
<dbReference type="InterPro" id="IPR050469">
    <property type="entry name" value="Diguanylate_Cyclase"/>
</dbReference>
<dbReference type="PANTHER" id="PTHR45138:SF9">
    <property type="entry name" value="DIGUANYLATE CYCLASE DGCM-RELATED"/>
    <property type="match status" value="1"/>
</dbReference>
<dbReference type="InterPro" id="IPR000160">
    <property type="entry name" value="GGDEF_dom"/>
</dbReference>
<dbReference type="NCBIfam" id="TIGR00254">
    <property type="entry name" value="GGDEF"/>
    <property type="match status" value="1"/>
</dbReference>
<evidence type="ECO:0000256" key="3">
    <source>
        <dbReference type="SAM" id="Phobius"/>
    </source>
</evidence>
<dbReference type="InterPro" id="IPR043128">
    <property type="entry name" value="Rev_trsase/Diguanyl_cyclase"/>
</dbReference>
<keyword evidence="3" id="KW-0472">Membrane</keyword>
<dbReference type="GO" id="GO:0052621">
    <property type="term" value="F:diguanylate cyclase activity"/>
    <property type="evidence" value="ECO:0007669"/>
    <property type="project" value="UniProtKB-EC"/>
</dbReference>
<dbReference type="Pfam" id="PF00990">
    <property type="entry name" value="GGDEF"/>
    <property type="match status" value="1"/>
</dbReference>
<gene>
    <name evidence="5" type="ORF">ABS311_03440</name>
</gene>
<dbReference type="PANTHER" id="PTHR45138">
    <property type="entry name" value="REGULATORY COMPONENTS OF SENSORY TRANSDUCTION SYSTEM"/>
    <property type="match status" value="1"/>
</dbReference>
<evidence type="ECO:0000313" key="5">
    <source>
        <dbReference type="EMBL" id="MER2490936.1"/>
    </source>
</evidence>
<keyword evidence="6" id="KW-1185">Reference proteome</keyword>
<accession>A0ABV1RDD2</accession>
<reference evidence="5 6" key="1">
    <citation type="submission" date="2024-06" db="EMBL/GenBank/DDBJ databases">
        <authorList>
            <person name="Chen R.Y."/>
        </authorList>
    </citation>
    <scope>NUCLEOTIDE SEQUENCE [LARGE SCALE GENOMIC DNA]</scope>
    <source>
        <strain evidence="5 6">D2</strain>
    </source>
</reference>